<dbReference type="GO" id="GO:0006799">
    <property type="term" value="P:polyphosphate biosynthetic process"/>
    <property type="evidence" value="ECO:0007669"/>
    <property type="project" value="UniProtKB-ARBA"/>
</dbReference>
<dbReference type="EMBL" id="QZDT01000016">
    <property type="protein sequence ID" value="NBJ93177.1"/>
    <property type="molecule type" value="Genomic_DNA"/>
</dbReference>
<dbReference type="OrthoDB" id="9800181at2"/>
<organism evidence="2 3">
    <name type="scientific">Parablautia muri</name>
    <dbReference type="NCBI Taxonomy" id="2320879"/>
    <lineage>
        <taxon>Bacteria</taxon>
        <taxon>Bacillati</taxon>
        <taxon>Bacillota</taxon>
        <taxon>Clostridia</taxon>
        <taxon>Lachnospirales</taxon>
        <taxon>Lachnospiraceae</taxon>
        <taxon>Parablautia</taxon>
    </lineage>
</organism>
<evidence type="ECO:0000313" key="2">
    <source>
        <dbReference type="EMBL" id="NBJ93177.1"/>
    </source>
</evidence>
<name>A0A9X5GTN2_9FIRM</name>
<reference evidence="2" key="1">
    <citation type="submission" date="2018-09" db="EMBL/GenBank/DDBJ databases">
        <title>Murine metabolic-syndrome-specific gut microbial biobank.</title>
        <authorList>
            <person name="Liu C."/>
        </authorList>
    </citation>
    <scope>NUCLEOTIDE SEQUENCE</scope>
    <source>
        <strain evidence="2">D42-62</strain>
    </source>
</reference>
<dbReference type="Pfam" id="PF09359">
    <property type="entry name" value="VTC"/>
    <property type="match status" value="1"/>
</dbReference>
<dbReference type="InterPro" id="IPR018966">
    <property type="entry name" value="VTC_domain"/>
</dbReference>
<evidence type="ECO:0000313" key="3">
    <source>
        <dbReference type="Proteomes" id="UP001154420"/>
    </source>
</evidence>
<gene>
    <name evidence="2" type="ORF">D5281_11360</name>
</gene>
<sequence>MIRKKLIPKCIVEYERFAFVESKGNVRITFDRNILGSRRTDRFYDTQIDGMPVMPWGYYILEIKYDELLPHYILAAVDTGNLRRQSFSKYYTARKALG</sequence>
<dbReference type="InterPro" id="IPR042267">
    <property type="entry name" value="VTC_sf"/>
</dbReference>
<comment type="caution">
    <text evidence="2">The sequence shown here is derived from an EMBL/GenBank/DDBJ whole genome shotgun (WGS) entry which is preliminary data.</text>
</comment>
<proteinExistence type="predicted"/>
<dbReference type="AlphaFoldDB" id="A0A9X5GTN2"/>
<dbReference type="Proteomes" id="UP001154420">
    <property type="component" value="Unassembled WGS sequence"/>
</dbReference>
<protein>
    <submittedName>
        <fullName evidence="2">VTC domain-containing protein</fullName>
    </submittedName>
</protein>
<evidence type="ECO:0000259" key="1">
    <source>
        <dbReference type="Pfam" id="PF09359"/>
    </source>
</evidence>
<keyword evidence="3" id="KW-1185">Reference proteome</keyword>
<dbReference type="Gene3D" id="3.20.100.30">
    <property type="entry name" value="VTC, catalytic tunnel domain"/>
    <property type="match status" value="1"/>
</dbReference>
<accession>A0A9X5GTN2</accession>
<feature type="domain" description="VTC" evidence="1">
    <location>
        <begin position="2"/>
        <end position="97"/>
    </location>
</feature>